<dbReference type="InterPro" id="IPR041013">
    <property type="entry name" value="AOC-like"/>
</dbReference>
<dbReference type="Pfam" id="PF18678">
    <property type="entry name" value="AOC_like"/>
    <property type="match status" value="1"/>
</dbReference>
<dbReference type="EMBL" id="JBHSFE010000011">
    <property type="protein sequence ID" value="MFC4609067.1"/>
    <property type="molecule type" value="Genomic_DNA"/>
</dbReference>
<evidence type="ECO:0000313" key="3">
    <source>
        <dbReference type="EMBL" id="MFC4609067.1"/>
    </source>
</evidence>
<keyword evidence="1" id="KW-0732">Signal</keyword>
<feature type="signal peptide" evidence="1">
    <location>
        <begin position="1"/>
        <end position="32"/>
    </location>
</feature>
<dbReference type="InterPro" id="IPR044859">
    <property type="entry name" value="Allene_oxi_cyc_Dirigent"/>
</dbReference>
<organism evidence="3 4">
    <name type="scientific">Streptomyces maoxianensis</name>
    <dbReference type="NCBI Taxonomy" id="1459942"/>
    <lineage>
        <taxon>Bacteria</taxon>
        <taxon>Bacillati</taxon>
        <taxon>Actinomycetota</taxon>
        <taxon>Actinomycetes</taxon>
        <taxon>Kitasatosporales</taxon>
        <taxon>Streptomycetaceae</taxon>
        <taxon>Streptomyces</taxon>
    </lineage>
</organism>
<gene>
    <name evidence="3" type="ORF">ACFO9E_14765</name>
</gene>
<feature type="domain" description="Allene oxide cyclase barrel-like" evidence="2">
    <location>
        <begin position="58"/>
        <end position="159"/>
    </location>
</feature>
<reference evidence="4" key="1">
    <citation type="journal article" date="2019" name="Int. J. Syst. Evol. Microbiol.">
        <title>The Global Catalogue of Microorganisms (GCM) 10K type strain sequencing project: providing services to taxonomists for standard genome sequencing and annotation.</title>
        <authorList>
            <consortium name="The Broad Institute Genomics Platform"/>
            <consortium name="The Broad Institute Genome Sequencing Center for Infectious Disease"/>
            <person name="Wu L."/>
            <person name="Ma J."/>
        </authorList>
    </citation>
    <scope>NUCLEOTIDE SEQUENCE [LARGE SCALE GENOMIC DNA]</scope>
    <source>
        <strain evidence="4">CGMCC 4.7139</strain>
    </source>
</reference>
<comment type="caution">
    <text evidence="3">The sequence shown here is derived from an EMBL/GenBank/DDBJ whole genome shotgun (WGS) entry which is preliminary data.</text>
</comment>
<evidence type="ECO:0000256" key="1">
    <source>
        <dbReference type="SAM" id="SignalP"/>
    </source>
</evidence>
<proteinExistence type="predicted"/>
<sequence>MLKINTARYLSAAVGMAAALAGAVALAPPASADTSASSSAPDTRQRTEVIQLVGKQTQIEDLDLGKQGISLGDQRIIAEDLYRDGKKVGDHSVICTYIHVNPGKLQCVGTFALPGGQFSSQALLHLPAPSFVDVAITGGTGDYRNAQGYVRTVPAGETERHFTVHMKR</sequence>
<evidence type="ECO:0000313" key="4">
    <source>
        <dbReference type="Proteomes" id="UP001595993"/>
    </source>
</evidence>
<accession>A0ABV9G7Z8</accession>
<dbReference type="RefSeq" id="WP_381195361.1">
    <property type="nucleotide sequence ID" value="NZ_JBHSFE010000011.1"/>
</dbReference>
<keyword evidence="4" id="KW-1185">Reference proteome</keyword>
<name>A0ABV9G7Z8_9ACTN</name>
<dbReference type="Gene3D" id="2.40.480.10">
    <property type="entry name" value="Allene oxide cyclase-like"/>
    <property type="match status" value="1"/>
</dbReference>
<feature type="chain" id="PRO_5045731303" description="Allene oxide cyclase barrel-like domain-containing protein" evidence="1">
    <location>
        <begin position="33"/>
        <end position="168"/>
    </location>
</feature>
<protein>
    <recommendedName>
        <fullName evidence="2">Allene oxide cyclase barrel-like domain-containing protein</fullName>
    </recommendedName>
</protein>
<dbReference type="Proteomes" id="UP001595993">
    <property type="component" value="Unassembled WGS sequence"/>
</dbReference>
<evidence type="ECO:0000259" key="2">
    <source>
        <dbReference type="Pfam" id="PF18678"/>
    </source>
</evidence>